<dbReference type="SUPFAM" id="SSF55874">
    <property type="entry name" value="ATPase domain of HSP90 chaperone/DNA topoisomerase II/histidine kinase"/>
    <property type="match status" value="1"/>
</dbReference>
<proteinExistence type="predicted"/>
<gene>
    <name evidence="1" type="ORF">HT576_08935</name>
</gene>
<keyword evidence="1" id="KW-0547">Nucleotide-binding</keyword>
<reference evidence="1" key="1">
    <citation type="submission" date="2020-06" db="EMBL/GenBank/DDBJ databases">
        <title>Haloterrigena sp. nov., an extremely halophilic archaeon isolated from a saline sediment.</title>
        <authorList>
            <person name="Liu B.-B."/>
        </authorList>
    </citation>
    <scope>NUCLEOTIDE SEQUENCE</scope>
    <source>
        <strain evidence="1">SYSU A121-1</strain>
    </source>
</reference>
<dbReference type="GO" id="GO:0005524">
    <property type="term" value="F:ATP binding"/>
    <property type="evidence" value="ECO:0007669"/>
    <property type="project" value="UniProtKB-KW"/>
</dbReference>
<accession>A0A8J8GPF9</accession>
<evidence type="ECO:0000313" key="2">
    <source>
        <dbReference type="Proteomes" id="UP000728647"/>
    </source>
</evidence>
<organism evidence="1 2">
    <name type="scientific">Haloterrigena gelatinilytica</name>
    <dbReference type="NCBI Taxonomy" id="2741724"/>
    <lineage>
        <taxon>Archaea</taxon>
        <taxon>Methanobacteriati</taxon>
        <taxon>Methanobacteriota</taxon>
        <taxon>Stenosarchaea group</taxon>
        <taxon>Halobacteria</taxon>
        <taxon>Halobacteriales</taxon>
        <taxon>Natrialbaceae</taxon>
        <taxon>Haloterrigena</taxon>
    </lineage>
</organism>
<comment type="caution">
    <text evidence="1">The sequence shown here is derived from an EMBL/GenBank/DDBJ whole genome shotgun (WGS) entry which is preliminary data.</text>
</comment>
<dbReference type="Proteomes" id="UP000728647">
    <property type="component" value="Unassembled WGS sequence"/>
</dbReference>
<sequence length="496" mass="56669">MIRESLSNAYDAGATEVVITIRDSAAGSDIIIEDDGHGMSRDDLKSFFDLGNSRKTDSIGHKGHGTKIFYKSDRIVVDTAHNGSNYHAVMDQPWEKLNEKTLPEYEVTEADTRPGNNGTRIQISGFRSGEGFDPESLTYDKIHHYLKWKTIAGSTAHYFDDDQREMDIVVDLDEGIDDSQEQLVTTNQLTFPNEQLEPDNSDFPATRMCKHYPAREIEFEHDGGTSTVEIVGMVGGKEARNELPTYGRHSVQFGVWLAKDHIKVEQVNEVLSHDNEFIHFFFIANCQDLELSANRGKVRNKASSLYTELKQELKHYMTKVAEDPWFKEDYLETRKRAQLRRRAQSQSTSLEERLEVINPDEPFTPTNRTEVLLALERSNNKADTDITVEEYKADHEVPAILLEDGTPRTSHVYLELTTHFEDDYPLGSADTILCWNYGDIDVLREYERNGYHGGDVEIDLQNDQIVYYHDEQHTVDIITVSDRIAAQEHQLLTSLD</sequence>
<evidence type="ECO:0000313" key="1">
    <source>
        <dbReference type="EMBL" id="NUB91145.1"/>
    </source>
</evidence>
<dbReference type="EMBL" id="JABURA010000001">
    <property type="protein sequence ID" value="NUB91145.1"/>
    <property type="molecule type" value="Genomic_DNA"/>
</dbReference>
<dbReference type="InterPro" id="IPR036890">
    <property type="entry name" value="HATPase_C_sf"/>
</dbReference>
<dbReference type="Pfam" id="PF13589">
    <property type="entry name" value="HATPase_c_3"/>
    <property type="match status" value="1"/>
</dbReference>
<protein>
    <submittedName>
        <fullName evidence="1">ATP-binding protein</fullName>
    </submittedName>
</protein>
<name>A0A8J8GPF9_9EURY</name>
<dbReference type="Gene3D" id="3.30.565.10">
    <property type="entry name" value="Histidine kinase-like ATPase, C-terminal domain"/>
    <property type="match status" value="1"/>
</dbReference>
<keyword evidence="1" id="KW-0067">ATP-binding</keyword>
<dbReference type="AlphaFoldDB" id="A0A8J8GPF9"/>